<name>A0ABS6QF30_9PSED</name>
<evidence type="ECO:0000313" key="3">
    <source>
        <dbReference type="Proteomes" id="UP000609530"/>
    </source>
</evidence>
<accession>A0ABS6QF30</accession>
<comment type="caution">
    <text evidence="2">The sequence shown here is derived from an EMBL/GenBank/DDBJ whole genome shotgun (WGS) entry which is preliminary data.</text>
</comment>
<sequence length="149" mass="17117">MESKGEKMYLYSAQTGGFYDPRVYGDAMPSDVCEVSVEEYTALLAAPEQGRVVMPDENGRPVISEAPVPTEKQLSAAERSWRDETLLKLCKVRDRHRDEQELFRQTTLAPEFFVELLIFIQQLRDWPQSNGFPDMNQRPLAPAWLAEHI</sequence>
<evidence type="ECO:0000313" key="2">
    <source>
        <dbReference type="EMBL" id="MBV4492564.1"/>
    </source>
</evidence>
<dbReference type="InterPro" id="IPR031893">
    <property type="entry name" value="Phage_tail_APC"/>
</dbReference>
<feature type="domain" description="Phage tail assembly chaperone-like" evidence="1">
    <location>
        <begin position="76"/>
        <end position="143"/>
    </location>
</feature>
<dbReference type="Pfam" id="PF16778">
    <property type="entry name" value="Phage_tail_APC"/>
    <property type="match status" value="1"/>
</dbReference>
<reference evidence="2 3" key="1">
    <citation type="journal article" date="2020" name="Microorganisms">
        <title>Reliable Identification of Environmental Pseudomonas Isolates Using the rpoD Gene.</title>
        <authorList>
            <consortium name="The Broad Institute Genome Sequencing Platform"/>
            <person name="Girard L."/>
            <person name="Lood C."/>
            <person name="Rokni-Zadeh H."/>
            <person name="van Noort V."/>
            <person name="Lavigne R."/>
            <person name="De Mot R."/>
        </authorList>
    </citation>
    <scope>NUCLEOTIDE SEQUENCE [LARGE SCALE GENOMIC DNA]</scope>
    <source>
        <strain evidence="2 3">RD9SR1</strain>
    </source>
</reference>
<organism evidence="2 3">
    <name type="scientific">Pseudomonas oryzicola</name>
    <dbReference type="NCBI Taxonomy" id="485876"/>
    <lineage>
        <taxon>Bacteria</taxon>
        <taxon>Pseudomonadati</taxon>
        <taxon>Pseudomonadota</taxon>
        <taxon>Gammaproteobacteria</taxon>
        <taxon>Pseudomonadales</taxon>
        <taxon>Pseudomonadaceae</taxon>
        <taxon>Pseudomonas</taxon>
    </lineage>
</organism>
<keyword evidence="3" id="KW-1185">Reference proteome</keyword>
<gene>
    <name evidence="2" type="ORF">HU760_018430</name>
</gene>
<dbReference type="EMBL" id="JABWRZ020000002">
    <property type="protein sequence ID" value="MBV4492564.1"/>
    <property type="molecule type" value="Genomic_DNA"/>
</dbReference>
<evidence type="ECO:0000259" key="1">
    <source>
        <dbReference type="Pfam" id="PF16778"/>
    </source>
</evidence>
<dbReference type="Proteomes" id="UP000609530">
    <property type="component" value="Unassembled WGS sequence"/>
</dbReference>
<dbReference type="RefSeq" id="WP_186679154.1">
    <property type="nucleotide sequence ID" value="NZ_JABWRZ020000002.1"/>
</dbReference>
<protein>
    <submittedName>
        <fullName evidence="2">Phage tail assembly chaperone</fullName>
    </submittedName>
</protein>
<proteinExistence type="predicted"/>